<reference evidence="2 3" key="1">
    <citation type="submission" date="2024-07" db="EMBL/GenBank/DDBJ databases">
        <title>Section-level genome sequencing and comparative genomics of Aspergillus sections Usti and Cavernicolus.</title>
        <authorList>
            <consortium name="Lawrence Berkeley National Laboratory"/>
            <person name="Nybo J.L."/>
            <person name="Vesth T.C."/>
            <person name="Theobald S."/>
            <person name="Frisvad J.C."/>
            <person name="Larsen T.O."/>
            <person name="Kjaerboelling I."/>
            <person name="Rothschild-Mancinelli K."/>
            <person name="Lyhne E.K."/>
            <person name="Kogle M.E."/>
            <person name="Barry K."/>
            <person name="Clum A."/>
            <person name="Na H."/>
            <person name="Ledsgaard L."/>
            <person name="Lin J."/>
            <person name="Lipzen A."/>
            <person name="Kuo A."/>
            <person name="Riley R."/>
            <person name="Mondo S."/>
            <person name="Labutti K."/>
            <person name="Haridas S."/>
            <person name="Pangalinan J."/>
            <person name="Salamov A.A."/>
            <person name="Simmons B.A."/>
            <person name="Magnuson J.K."/>
            <person name="Chen J."/>
            <person name="Drula E."/>
            <person name="Henrissat B."/>
            <person name="Wiebenga A."/>
            <person name="Lubbers R.J."/>
            <person name="Gomes A.C."/>
            <person name="Makela M.R."/>
            <person name="Stajich J."/>
            <person name="Grigoriev I.V."/>
            <person name="Mortensen U.H."/>
            <person name="De Vries R.P."/>
            <person name="Baker S.E."/>
            <person name="Andersen M.R."/>
        </authorList>
    </citation>
    <scope>NUCLEOTIDE SEQUENCE [LARGE SCALE GENOMIC DNA]</scope>
    <source>
        <strain evidence="2 3">CBS 209.92</strain>
    </source>
</reference>
<dbReference type="InterPro" id="IPR052718">
    <property type="entry name" value="NmrA-type_oxidoreductase"/>
</dbReference>
<organism evidence="2 3">
    <name type="scientific">Aspergillus keveii</name>
    <dbReference type="NCBI Taxonomy" id="714993"/>
    <lineage>
        <taxon>Eukaryota</taxon>
        <taxon>Fungi</taxon>
        <taxon>Dikarya</taxon>
        <taxon>Ascomycota</taxon>
        <taxon>Pezizomycotina</taxon>
        <taxon>Eurotiomycetes</taxon>
        <taxon>Eurotiomycetidae</taxon>
        <taxon>Eurotiales</taxon>
        <taxon>Aspergillaceae</taxon>
        <taxon>Aspergillus</taxon>
        <taxon>Aspergillus subgen. Nidulantes</taxon>
    </lineage>
</organism>
<proteinExistence type="predicted"/>
<dbReference type="InterPro" id="IPR036291">
    <property type="entry name" value="NAD(P)-bd_dom_sf"/>
</dbReference>
<dbReference type="EMBL" id="JBFTWV010000268">
    <property type="protein sequence ID" value="KAL2783114.1"/>
    <property type="molecule type" value="Genomic_DNA"/>
</dbReference>
<dbReference type="Proteomes" id="UP001610563">
    <property type="component" value="Unassembled WGS sequence"/>
</dbReference>
<dbReference type="Gene3D" id="3.90.25.10">
    <property type="entry name" value="UDP-galactose 4-epimerase, domain 1"/>
    <property type="match status" value="1"/>
</dbReference>
<dbReference type="SUPFAM" id="SSF51735">
    <property type="entry name" value="NAD(P)-binding Rossmann-fold domains"/>
    <property type="match status" value="1"/>
</dbReference>
<dbReference type="PANTHER" id="PTHR47129">
    <property type="entry name" value="QUINONE OXIDOREDUCTASE 2"/>
    <property type="match status" value="1"/>
</dbReference>
<name>A0ABR4FIN5_9EURO</name>
<feature type="domain" description="NmrA-like" evidence="1">
    <location>
        <begin position="14"/>
        <end position="238"/>
    </location>
</feature>
<evidence type="ECO:0000313" key="2">
    <source>
        <dbReference type="EMBL" id="KAL2783114.1"/>
    </source>
</evidence>
<protein>
    <recommendedName>
        <fullName evidence="1">NmrA-like domain-containing protein</fullName>
    </recommendedName>
</protein>
<evidence type="ECO:0000313" key="3">
    <source>
        <dbReference type="Proteomes" id="UP001610563"/>
    </source>
</evidence>
<comment type="caution">
    <text evidence="2">The sequence shown here is derived from an EMBL/GenBank/DDBJ whole genome shotgun (WGS) entry which is preliminary data.</text>
</comment>
<dbReference type="Pfam" id="PF05368">
    <property type="entry name" value="NmrA"/>
    <property type="match status" value="1"/>
</dbReference>
<dbReference type="InterPro" id="IPR008030">
    <property type="entry name" value="NmrA-like"/>
</dbReference>
<dbReference type="PANTHER" id="PTHR47129:SF1">
    <property type="entry name" value="NMRA-LIKE DOMAIN-CONTAINING PROTEIN"/>
    <property type="match status" value="1"/>
</dbReference>
<accession>A0ABR4FIN5</accession>
<sequence>MPEPRCEFVLKYLTTGATGGLGREVLNYFIANIPRSEFAAASSNTANKATFEDRGIAFRHVDYDDPRSLETGLRGVENLLFVSSSSTARGEQHARVIQAAKKARIKHIWYTSLAFGGFEDTSKAPVMQDHLLTEKLLTEPGLTYTSIREGVYAECFTVFLDWYPERTGTLTLPADGEVAYTSRAELSEATARIMIQGGYENETVLFTAQETITARELVEIINATTGRQIKLNLVPREEYVSSSRSDPRGKPKEHFEMIATVWDEIVSGALCTTHPLLGDILGWEPTSPKDFVRRLLEDDRDYVFAY</sequence>
<gene>
    <name evidence="2" type="ORF">BJX66DRAFT_330825</name>
</gene>
<evidence type="ECO:0000259" key="1">
    <source>
        <dbReference type="Pfam" id="PF05368"/>
    </source>
</evidence>
<dbReference type="Gene3D" id="3.40.50.720">
    <property type="entry name" value="NAD(P)-binding Rossmann-like Domain"/>
    <property type="match status" value="1"/>
</dbReference>
<keyword evidence="3" id="KW-1185">Reference proteome</keyword>